<dbReference type="GO" id="GO:0016301">
    <property type="term" value="F:kinase activity"/>
    <property type="evidence" value="ECO:0007669"/>
    <property type="project" value="UniProtKB-KW"/>
</dbReference>
<evidence type="ECO:0000313" key="1">
    <source>
        <dbReference type="EMBL" id="ETO14626.1"/>
    </source>
</evidence>
<protein>
    <submittedName>
        <fullName evidence="1">RIO-like kinase domain protein</fullName>
    </submittedName>
</protein>
<keyword evidence="2" id="KW-1185">Reference proteome</keyword>
<gene>
    <name evidence="1" type="ORF">RFI_22744</name>
</gene>
<name>X6MLT9_RETFI</name>
<keyword evidence="1" id="KW-0808">Transferase</keyword>
<accession>X6MLT9</accession>
<organism evidence="1 2">
    <name type="scientific">Reticulomyxa filosa</name>
    <dbReference type="NCBI Taxonomy" id="46433"/>
    <lineage>
        <taxon>Eukaryota</taxon>
        <taxon>Sar</taxon>
        <taxon>Rhizaria</taxon>
        <taxon>Retaria</taxon>
        <taxon>Foraminifera</taxon>
        <taxon>Monothalamids</taxon>
        <taxon>Reticulomyxidae</taxon>
        <taxon>Reticulomyxa</taxon>
    </lineage>
</organism>
<keyword evidence="1" id="KW-0418">Kinase</keyword>
<sequence length="490" mass="56698">MLSNNIILSSENPSEKYRQEFIESYLALLLRILKKKNSYPFFLSSESYLYSFYLAIAKIKHKKKIFEEFKVPDMIEEIVFAPSQSKHGLWSDKTSFGFGSGETSAMKKIQEIRRMNGMRYQDSIRAIRLQMLIDHVSKGTMTSQAHLFETLTQTLNRLYELTPPPASPLTTPAVVTEKKEAVRNPRLKMKSTAEGLIDKEKANAKRVSVTEVKNKLDGIETKVKRSNLLETVITTQMDTTANVGVVQRTKKQRNSQTVVHEPLFGFDLALLSSHVHDKKVQGAAEKEVEEEEEEEEVILDANFSDWYNCIQDVDNYFIHTLEEEEEEDENEDNGERNKCKTIRNVNENCINVWKNRPYQKAQTNKQTHITDGCFVDNSNDDEVHTHLDSSKKNPILIRKRSLMDMDEETNFVGCKFNNDDGNNNNQHQNYFDDHRSKSNKHETMFAPPNKKFRSVVSKPSSLSPQYAVEHFSYRIMTDLYKLSNKRVHNN</sequence>
<dbReference type="EMBL" id="ASPP01019906">
    <property type="protein sequence ID" value="ETO14626.1"/>
    <property type="molecule type" value="Genomic_DNA"/>
</dbReference>
<proteinExistence type="predicted"/>
<evidence type="ECO:0000313" key="2">
    <source>
        <dbReference type="Proteomes" id="UP000023152"/>
    </source>
</evidence>
<dbReference type="AlphaFoldDB" id="X6MLT9"/>
<reference evidence="1 2" key="1">
    <citation type="journal article" date="2013" name="Curr. Biol.">
        <title>The Genome of the Foraminiferan Reticulomyxa filosa.</title>
        <authorList>
            <person name="Glockner G."/>
            <person name="Hulsmann N."/>
            <person name="Schleicher M."/>
            <person name="Noegel A.A."/>
            <person name="Eichinger L."/>
            <person name="Gallinger C."/>
            <person name="Pawlowski J."/>
            <person name="Sierra R."/>
            <person name="Euteneuer U."/>
            <person name="Pillet L."/>
            <person name="Moustafa A."/>
            <person name="Platzer M."/>
            <person name="Groth M."/>
            <person name="Szafranski K."/>
            <person name="Schliwa M."/>
        </authorList>
    </citation>
    <scope>NUCLEOTIDE SEQUENCE [LARGE SCALE GENOMIC DNA]</scope>
</reference>
<dbReference type="Proteomes" id="UP000023152">
    <property type="component" value="Unassembled WGS sequence"/>
</dbReference>
<comment type="caution">
    <text evidence="1">The sequence shown here is derived from an EMBL/GenBank/DDBJ whole genome shotgun (WGS) entry which is preliminary data.</text>
</comment>